<comment type="caution">
    <text evidence="2">The sequence shown here is derived from an EMBL/GenBank/DDBJ whole genome shotgun (WGS) entry which is preliminary data.</text>
</comment>
<reference evidence="2" key="1">
    <citation type="submission" date="2020-08" db="EMBL/GenBank/DDBJ databases">
        <title>Multicomponent nature underlies the extraordinary mechanical properties of spider dragline silk.</title>
        <authorList>
            <person name="Kono N."/>
            <person name="Nakamura H."/>
            <person name="Mori M."/>
            <person name="Yoshida Y."/>
            <person name="Ohtoshi R."/>
            <person name="Malay A.D."/>
            <person name="Moran D.A.P."/>
            <person name="Tomita M."/>
            <person name="Numata K."/>
            <person name="Arakawa K."/>
        </authorList>
    </citation>
    <scope>NUCLEOTIDE SEQUENCE</scope>
</reference>
<evidence type="ECO:0000256" key="1">
    <source>
        <dbReference type="SAM" id="MobiDB-lite"/>
    </source>
</evidence>
<keyword evidence="3" id="KW-1185">Reference proteome</keyword>
<accession>A0A8X6W0H6</accession>
<feature type="region of interest" description="Disordered" evidence="1">
    <location>
        <begin position="59"/>
        <end position="82"/>
    </location>
</feature>
<sequence length="136" mass="15403">MLYRRSNPWKVGGRPQCDKCGCRVRIAHSIVSRLWRQFQTTGTAIRGSVVVVHEEPHPQMTGTLSYRPEETGGRQREKSLTHDTGDWTTDIAFYGGKKTARWWSVCTTPCTVCTFNACPSEKKFSVVPGTPELERQ</sequence>
<organism evidence="2 3">
    <name type="scientific">Trichonephila clavipes</name>
    <name type="common">Golden silk orbweaver</name>
    <name type="synonym">Nephila clavipes</name>
    <dbReference type="NCBI Taxonomy" id="2585209"/>
    <lineage>
        <taxon>Eukaryota</taxon>
        <taxon>Metazoa</taxon>
        <taxon>Ecdysozoa</taxon>
        <taxon>Arthropoda</taxon>
        <taxon>Chelicerata</taxon>
        <taxon>Arachnida</taxon>
        <taxon>Araneae</taxon>
        <taxon>Araneomorphae</taxon>
        <taxon>Entelegynae</taxon>
        <taxon>Araneoidea</taxon>
        <taxon>Nephilidae</taxon>
        <taxon>Trichonephila</taxon>
    </lineage>
</organism>
<protein>
    <submittedName>
        <fullName evidence="2">Uncharacterized protein</fullName>
    </submittedName>
</protein>
<evidence type="ECO:0000313" key="3">
    <source>
        <dbReference type="Proteomes" id="UP000887159"/>
    </source>
</evidence>
<dbReference type="Proteomes" id="UP000887159">
    <property type="component" value="Unassembled WGS sequence"/>
</dbReference>
<dbReference type="EMBL" id="BMAU01021373">
    <property type="protein sequence ID" value="GFY26002.1"/>
    <property type="molecule type" value="Genomic_DNA"/>
</dbReference>
<name>A0A8X6W0H6_TRICX</name>
<gene>
    <name evidence="2" type="ORF">TNCV_1917521</name>
</gene>
<proteinExistence type="predicted"/>
<evidence type="ECO:0000313" key="2">
    <source>
        <dbReference type="EMBL" id="GFY26002.1"/>
    </source>
</evidence>
<feature type="compositionally biased region" description="Basic and acidic residues" evidence="1">
    <location>
        <begin position="67"/>
        <end position="82"/>
    </location>
</feature>
<dbReference type="AlphaFoldDB" id="A0A8X6W0H6"/>